<organism evidence="2 3">
    <name type="scientific">Naasia aerilata</name>
    <dbReference type="NCBI Taxonomy" id="1162966"/>
    <lineage>
        <taxon>Bacteria</taxon>
        <taxon>Bacillati</taxon>
        <taxon>Actinomycetota</taxon>
        <taxon>Actinomycetes</taxon>
        <taxon>Micrococcales</taxon>
        <taxon>Microbacteriaceae</taxon>
        <taxon>Naasia</taxon>
    </lineage>
</organism>
<feature type="region of interest" description="Disordered" evidence="1">
    <location>
        <begin position="33"/>
        <end position="84"/>
    </location>
</feature>
<evidence type="ECO:0000313" key="2">
    <source>
        <dbReference type="EMBL" id="BDZ47090.1"/>
    </source>
</evidence>
<protein>
    <submittedName>
        <fullName evidence="2">Uncharacterized protein</fullName>
    </submittedName>
</protein>
<reference evidence="3" key="1">
    <citation type="journal article" date="2019" name="Int. J. Syst. Evol. Microbiol.">
        <title>The Global Catalogue of Microorganisms (GCM) 10K type strain sequencing project: providing services to taxonomists for standard genome sequencing and annotation.</title>
        <authorList>
            <consortium name="The Broad Institute Genomics Platform"/>
            <consortium name="The Broad Institute Genome Sequencing Center for Infectious Disease"/>
            <person name="Wu L."/>
            <person name="Ma J."/>
        </authorList>
    </citation>
    <scope>NUCLEOTIDE SEQUENCE [LARGE SCALE GENOMIC DNA]</scope>
    <source>
        <strain evidence="3">NBRC 108725</strain>
    </source>
</reference>
<dbReference type="RefSeq" id="WP_286277039.1">
    <property type="nucleotide sequence ID" value="NZ_AP027731.1"/>
</dbReference>
<dbReference type="Proteomes" id="UP001321498">
    <property type="component" value="Chromosome"/>
</dbReference>
<accession>A0ABM8GFG9</accession>
<feature type="compositionally biased region" description="Gly residues" evidence="1">
    <location>
        <begin position="38"/>
        <end position="47"/>
    </location>
</feature>
<keyword evidence="3" id="KW-1185">Reference proteome</keyword>
<feature type="compositionally biased region" description="Acidic residues" evidence="1">
    <location>
        <begin position="55"/>
        <end position="74"/>
    </location>
</feature>
<gene>
    <name evidence="2" type="ORF">GCM10025866_29990</name>
</gene>
<name>A0ABM8GFG9_9MICO</name>
<evidence type="ECO:0000256" key="1">
    <source>
        <dbReference type="SAM" id="MobiDB-lite"/>
    </source>
</evidence>
<proteinExistence type="predicted"/>
<sequence length="84" mass="8485">MSDTIPDGGAYDDEATSAMEKQTVVNDAVAGETVLPGVGDGNDGPTGGSEREGEPDLPENDLEGEEILGLDDEGPSGPVTTSHV</sequence>
<dbReference type="EMBL" id="AP027731">
    <property type="protein sequence ID" value="BDZ47090.1"/>
    <property type="molecule type" value="Genomic_DNA"/>
</dbReference>
<evidence type="ECO:0000313" key="3">
    <source>
        <dbReference type="Proteomes" id="UP001321498"/>
    </source>
</evidence>